<dbReference type="InterPro" id="IPR025486">
    <property type="entry name" value="DUF4378"/>
</dbReference>
<evidence type="ECO:0000313" key="1">
    <source>
        <dbReference type="EMBL" id="PNT23955.2"/>
    </source>
</evidence>
<name>A0A2K1ZF99_POPTR</name>
<dbReference type="Pfam" id="PF14309">
    <property type="entry name" value="DUF4378"/>
    <property type="match status" value="1"/>
</dbReference>
<reference evidence="1 2" key="1">
    <citation type="journal article" date="2006" name="Science">
        <title>The genome of black cottonwood, Populus trichocarpa (Torr. &amp; Gray).</title>
        <authorList>
            <person name="Tuskan G.A."/>
            <person name="Difazio S."/>
            <person name="Jansson S."/>
            <person name="Bohlmann J."/>
            <person name="Grigoriev I."/>
            <person name="Hellsten U."/>
            <person name="Putnam N."/>
            <person name="Ralph S."/>
            <person name="Rombauts S."/>
            <person name="Salamov A."/>
            <person name="Schein J."/>
            <person name="Sterck L."/>
            <person name="Aerts A."/>
            <person name="Bhalerao R.R."/>
            <person name="Bhalerao R.P."/>
            <person name="Blaudez D."/>
            <person name="Boerjan W."/>
            <person name="Brun A."/>
            <person name="Brunner A."/>
            <person name="Busov V."/>
            <person name="Campbell M."/>
            <person name="Carlson J."/>
            <person name="Chalot M."/>
            <person name="Chapman J."/>
            <person name="Chen G.L."/>
            <person name="Cooper D."/>
            <person name="Coutinho P.M."/>
            <person name="Couturier J."/>
            <person name="Covert S."/>
            <person name="Cronk Q."/>
            <person name="Cunningham R."/>
            <person name="Davis J."/>
            <person name="Degroeve S."/>
            <person name="Dejardin A."/>
            <person name="Depamphilis C."/>
            <person name="Detter J."/>
            <person name="Dirks B."/>
            <person name="Dubchak I."/>
            <person name="Duplessis S."/>
            <person name="Ehlting J."/>
            <person name="Ellis B."/>
            <person name="Gendler K."/>
            <person name="Goodstein D."/>
            <person name="Gribskov M."/>
            <person name="Grimwood J."/>
            <person name="Groover A."/>
            <person name="Gunter L."/>
            <person name="Hamberger B."/>
            <person name="Heinze B."/>
            <person name="Helariutta Y."/>
            <person name="Henrissat B."/>
            <person name="Holligan D."/>
            <person name="Holt R."/>
            <person name="Huang W."/>
            <person name="Islam-Faridi N."/>
            <person name="Jones S."/>
            <person name="Jones-Rhoades M."/>
            <person name="Jorgensen R."/>
            <person name="Joshi C."/>
            <person name="Kangasjarvi J."/>
            <person name="Karlsson J."/>
            <person name="Kelleher C."/>
            <person name="Kirkpatrick R."/>
            <person name="Kirst M."/>
            <person name="Kohler A."/>
            <person name="Kalluri U."/>
            <person name="Larimer F."/>
            <person name="Leebens-Mack J."/>
            <person name="Leple J.C."/>
            <person name="Locascio P."/>
            <person name="Lou Y."/>
            <person name="Lucas S."/>
            <person name="Martin F."/>
            <person name="Montanini B."/>
            <person name="Napoli C."/>
            <person name="Nelson D.R."/>
            <person name="Nelson C."/>
            <person name="Nieminen K."/>
            <person name="Nilsson O."/>
            <person name="Pereda V."/>
            <person name="Peter G."/>
            <person name="Philippe R."/>
            <person name="Pilate G."/>
            <person name="Poliakov A."/>
            <person name="Razumovskaya J."/>
            <person name="Richardson P."/>
            <person name="Rinaldi C."/>
            <person name="Ritland K."/>
            <person name="Rouze P."/>
            <person name="Ryaboy D."/>
            <person name="Schmutz J."/>
            <person name="Schrader J."/>
            <person name="Segerman B."/>
            <person name="Shin H."/>
            <person name="Siddiqui A."/>
            <person name="Sterky F."/>
            <person name="Terry A."/>
            <person name="Tsai C.J."/>
            <person name="Uberbacher E."/>
            <person name="Unneberg P."/>
            <person name="Vahala J."/>
            <person name="Wall K."/>
            <person name="Wessler S."/>
            <person name="Yang G."/>
            <person name="Yin T."/>
            <person name="Douglas C."/>
            <person name="Marra M."/>
            <person name="Sandberg G."/>
            <person name="Van de Peer Y."/>
            <person name="Rokhsar D."/>
        </authorList>
    </citation>
    <scope>NUCLEOTIDE SEQUENCE [LARGE SCALE GENOMIC DNA]</scope>
    <source>
        <strain evidence="2">cv. Nisqually</strain>
    </source>
</reference>
<accession>A0A2K1ZF99</accession>
<dbReference type="FunCoup" id="A0A2K1ZF99">
    <property type="interactions" value="3228"/>
</dbReference>
<dbReference type="EMBL" id="CM009297">
    <property type="protein sequence ID" value="PNT23955.2"/>
    <property type="molecule type" value="Genomic_DNA"/>
</dbReference>
<dbReference type="Proteomes" id="UP000006729">
    <property type="component" value="Chromosome 8"/>
</dbReference>
<dbReference type="AlphaFoldDB" id="A0A2K1ZF99"/>
<proteinExistence type="predicted"/>
<feature type="non-terminal residue" evidence="1">
    <location>
        <position position="78"/>
    </location>
</feature>
<dbReference type="PANTHER" id="PTHR21726:SF29">
    <property type="entry name" value="EXPRESSED PROTEIN"/>
    <property type="match status" value="1"/>
</dbReference>
<dbReference type="InterPro" id="IPR032795">
    <property type="entry name" value="DUF3741-assoc"/>
</dbReference>
<evidence type="ECO:0008006" key="3">
    <source>
        <dbReference type="Google" id="ProtNLM"/>
    </source>
</evidence>
<dbReference type="STRING" id="3694.A0A2K1ZF99"/>
<keyword evidence="2" id="KW-1185">Reference proteome</keyword>
<comment type="caution">
    <text evidence="1">The sequence shown here is derived from an EMBL/GenBank/DDBJ whole genome shotgun (WGS) entry which is preliminary data.</text>
</comment>
<dbReference type="InParanoid" id="A0A2K1ZF99"/>
<gene>
    <name evidence="1" type="ORF">POPTR_008G109150v4</name>
</gene>
<dbReference type="PANTHER" id="PTHR21726">
    <property type="entry name" value="PHOSPHATIDYLINOSITOL N-ACETYLGLUCOSAMINYLTRANSFERASE SUBUNIT P DOWN SYNDROME CRITICAL REGION PROTEIN 5 -RELATED"/>
    <property type="match status" value="1"/>
</dbReference>
<protein>
    <recommendedName>
        <fullName evidence="3">DUF4378 domain-containing protein</fullName>
    </recommendedName>
</protein>
<dbReference type="Pfam" id="PF14383">
    <property type="entry name" value="VARLMGL"/>
    <property type="match status" value="1"/>
</dbReference>
<sequence length="78" mass="8528">TGDSGDDFPGFQTCVHKEEMEYRGALSRLQRRAPCPLQIKPHNNAFLASSASTPTSSFNPFCHSKINPISLLSPLVLP</sequence>
<evidence type="ECO:0000313" key="2">
    <source>
        <dbReference type="Proteomes" id="UP000006729"/>
    </source>
</evidence>
<feature type="non-terminal residue" evidence="1">
    <location>
        <position position="1"/>
    </location>
</feature>
<organism evidence="1 2">
    <name type="scientific">Populus trichocarpa</name>
    <name type="common">Western balsam poplar</name>
    <name type="synonym">Populus balsamifera subsp. trichocarpa</name>
    <dbReference type="NCBI Taxonomy" id="3694"/>
    <lineage>
        <taxon>Eukaryota</taxon>
        <taxon>Viridiplantae</taxon>
        <taxon>Streptophyta</taxon>
        <taxon>Embryophyta</taxon>
        <taxon>Tracheophyta</taxon>
        <taxon>Spermatophyta</taxon>
        <taxon>Magnoliopsida</taxon>
        <taxon>eudicotyledons</taxon>
        <taxon>Gunneridae</taxon>
        <taxon>Pentapetalae</taxon>
        <taxon>rosids</taxon>
        <taxon>fabids</taxon>
        <taxon>Malpighiales</taxon>
        <taxon>Salicaceae</taxon>
        <taxon>Saliceae</taxon>
        <taxon>Populus</taxon>
    </lineage>
</organism>